<evidence type="ECO:0000256" key="10">
    <source>
        <dbReference type="ARBA" id="ARBA00023136"/>
    </source>
</evidence>
<keyword evidence="8 12" id="KW-0560">Oxidoreductase</keyword>
<keyword evidence="10 12" id="KW-0472">Membrane</keyword>
<dbReference type="InterPro" id="IPR002347">
    <property type="entry name" value="SDR_fam"/>
</dbReference>
<comment type="caution">
    <text evidence="15">The sequence shown here is derived from an EMBL/GenBank/DDBJ whole genome shotgun (WGS) entry which is preliminary data.</text>
</comment>
<keyword evidence="2 12" id="KW-0444">Lipid biosynthesis</keyword>
<proteinExistence type="inferred from homology"/>
<dbReference type="SUPFAM" id="SSF51735">
    <property type="entry name" value="NAD(P)-binding Rossmann-fold domains"/>
    <property type="match status" value="1"/>
</dbReference>
<dbReference type="Gene3D" id="3.40.50.720">
    <property type="entry name" value="NAD(P)-binding Rossmann-like Domain"/>
    <property type="match status" value="1"/>
</dbReference>
<evidence type="ECO:0000256" key="7">
    <source>
        <dbReference type="ARBA" id="ARBA00022989"/>
    </source>
</evidence>
<comment type="pathway">
    <text evidence="1">Lipid metabolism; fatty acid biosynthesis.</text>
</comment>
<keyword evidence="11 12" id="KW-0275">Fatty acid biosynthesis</keyword>
<dbReference type="Pfam" id="PF00106">
    <property type="entry name" value="adh_short"/>
    <property type="match status" value="1"/>
</dbReference>
<dbReference type="GO" id="GO:0005789">
    <property type="term" value="C:endoplasmic reticulum membrane"/>
    <property type="evidence" value="ECO:0007669"/>
    <property type="project" value="UniProtKB-SubCell"/>
</dbReference>
<accession>A0A8H7Y4A2</accession>
<evidence type="ECO:0000256" key="1">
    <source>
        <dbReference type="ARBA" id="ARBA00005194"/>
    </source>
</evidence>
<dbReference type="GO" id="GO:0141040">
    <property type="term" value="F:very-long-chain 3-oxoacyl-CoA reductase activity"/>
    <property type="evidence" value="ECO:0007669"/>
    <property type="project" value="UniProtKB-EC"/>
</dbReference>
<keyword evidence="4 12" id="KW-0256">Endoplasmic reticulum</keyword>
<dbReference type="PRINTS" id="PR00081">
    <property type="entry name" value="GDHRDH"/>
</dbReference>
<dbReference type="EC" id="1.1.1.330" evidence="12"/>
<keyword evidence="3 12" id="KW-0812">Transmembrane</keyword>
<evidence type="ECO:0000256" key="11">
    <source>
        <dbReference type="ARBA" id="ARBA00023160"/>
    </source>
</evidence>
<dbReference type="PRINTS" id="PR00080">
    <property type="entry name" value="SDRFAMILY"/>
</dbReference>
<dbReference type="GO" id="GO:0030497">
    <property type="term" value="P:fatty acid elongation"/>
    <property type="evidence" value="ECO:0007669"/>
    <property type="project" value="UniProtKB-UniRule"/>
</dbReference>
<dbReference type="PANTHER" id="PTHR43086">
    <property type="entry name" value="VERY-LONG-CHAIN 3-OXOOACYL-COA REDUCTASE"/>
    <property type="match status" value="1"/>
</dbReference>
<protein>
    <recommendedName>
        <fullName evidence="12">Very-long-chain 3-oxoacyl-CoA reductase</fullName>
        <ecNumber evidence="12">1.1.1.330</ecNumber>
    </recommendedName>
    <alternativeName>
        <fullName evidence="12">3-ketoacyl-CoA reductase</fullName>
        <shortName evidence="12">3-ketoreductase</shortName>
        <shortName evidence="12">KAR</shortName>
    </alternativeName>
    <alternativeName>
        <fullName evidence="12">Microsomal beta-keto-reductase</fullName>
    </alternativeName>
</protein>
<organism evidence="15">
    <name type="scientific">Psilocybe cubensis</name>
    <name type="common">Psychedelic mushroom</name>
    <name type="synonym">Stropharia cubensis</name>
    <dbReference type="NCBI Taxonomy" id="181762"/>
    <lineage>
        <taxon>Eukaryota</taxon>
        <taxon>Fungi</taxon>
        <taxon>Dikarya</taxon>
        <taxon>Basidiomycota</taxon>
        <taxon>Agaricomycotina</taxon>
        <taxon>Agaricomycetes</taxon>
        <taxon>Agaricomycetidae</taxon>
        <taxon>Agaricales</taxon>
        <taxon>Agaricineae</taxon>
        <taxon>Strophariaceae</taxon>
        <taxon>Psilocybe</taxon>
    </lineage>
</organism>
<dbReference type="InterPro" id="IPR036291">
    <property type="entry name" value="NAD(P)-bd_dom_sf"/>
</dbReference>
<dbReference type="PIRSF" id="PIRSF000126">
    <property type="entry name" value="11-beta-HSD1"/>
    <property type="match status" value="1"/>
</dbReference>
<evidence type="ECO:0000256" key="14">
    <source>
        <dbReference type="SAM" id="Phobius"/>
    </source>
</evidence>
<evidence type="ECO:0000256" key="6">
    <source>
        <dbReference type="ARBA" id="ARBA00022857"/>
    </source>
</evidence>
<keyword evidence="7 12" id="KW-1133">Transmembrane helix</keyword>
<dbReference type="UniPathway" id="UPA00094"/>
<dbReference type="OrthoDB" id="5545019at2759"/>
<evidence type="ECO:0000256" key="4">
    <source>
        <dbReference type="ARBA" id="ARBA00022824"/>
    </source>
</evidence>
<evidence type="ECO:0000313" key="15">
    <source>
        <dbReference type="EMBL" id="KAG5172552.1"/>
    </source>
</evidence>
<evidence type="ECO:0000256" key="2">
    <source>
        <dbReference type="ARBA" id="ARBA00022516"/>
    </source>
</evidence>
<dbReference type="HAMAP" id="MF_03107">
    <property type="entry name" value="3_ketoreductase"/>
    <property type="match status" value="1"/>
</dbReference>
<evidence type="ECO:0000256" key="8">
    <source>
        <dbReference type="ARBA" id="ARBA00023002"/>
    </source>
</evidence>
<comment type="subcellular location">
    <subcellularLocation>
        <location evidence="12">Endoplasmic reticulum membrane</location>
        <topology evidence="12">Single-pass membrane protein</topology>
    </subcellularLocation>
</comment>
<feature type="binding site" evidence="12">
    <location>
        <position position="201"/>
    </location>
    <ligand>
        <name>substrate</name>
    </ligand>
</feature>
<comment type="function">
    <text evidence="12">Component of the microsomal membrane bound fatty acid elongation system, which produces the 26-carbon very long-chain fatty acids (VLCFA) from palmitate. Catalyzes the reduction of the 3-ketoacyl-CoA intermediate that is formed in each cycle of fatty acid elongation. VLCFAs serve as precursors for ceramide and sphingolipids.</text>
</comment>
<dbReference type="PROSITE" id="PS00061">
    <property type="entry name" value="ADH_SHORT"/>
    <property type="match status" value="1"/>
</dbReference>
<dbReference type="AlphaFoldDB" id="A0A8H7Y4A2"/>
<evidence type="ECO:0000256" key="9">
    <source>
        <dbReference type="ARBA" id="ARBA00023098"/>
    </source>
</evidence>
<comment type="similarity">
    <text evidence="12 13">Belongs to the short-chain dehydrogenases/reductases (SDR) family.</text>
</comment>
<dbReference type="FunFam" id="3.40.50.720:FF:000137">
    <property type="entry name" value="Hydroxysteroid (17-beta) dehydrogenase 3"/>
    <property type="match status" value="1"/>
</dbReference>
<sequence length="338" mass="36493">MDAHNVKAAVTALIHDQPYASAVLLALGSACVLRVVYQTLSVLLQTFILPGASLKRYGAKKGAWAVVTGATDGIGKEFALQLGKAGFNVLLVARNKELLSNTAAEIESKYKVAAATYSIDFSKNDEVAFNGFASACEGRDIGVLVNNVGKSHAMPAYYVDTPKDEIEDIVSINITATLRVTYAVLPGMVQRKRGLILNIGSFAGFVPSPMLATYSGSKAFLATFTSALAEEVKKDNITVEHVNTYFVVSKLSKIRHSSMLIPKPGPYVRSVLSKIGLACGADYSGRPNTSTPFWSHSLLEYLISFIGIPSLFISYTHGLHKSIRKRALKKAEREAKVQ</sequence>
<feature type="transmembrane region" description="Helical" evidence="14">
    <location>
        <begin position="301"/>
        <end position="320"/>
    </location>
</feature>
<feature type="active site" description="Proton acceptor" evidence="12">
    <location>
        <position position="214"/>
    </location>
</feature>
<name>A0A8H7Y4A2_PSICU</name>
<feature type="transmembrane region" description="Helical" evidence="14">
    <location>
        <begin position="19"/>
        <end position="37"/>
    </location>
</feature>
<keyword evidence="9 12" id="KW-0443">Lipid metabolism</keyword>
<gene>
    <name evidence="15" type="ORF">JR316_002054</name>
</gene>
<evidence type="ECO:0000256" key="5">
    <source>
        <dbReference type="ARBA" id="ARBA00022832"/>
    </source>
</evidence>
<keyword evidence="5 12" id="KW-0276">Fatty acid metabolism</keyword>
<dbReference type="EMBL" id="JAFIQS010000002">
    <property type="protein sequence ID" value="KAG5172552.1"/>
    <property type="molecule type" value="Genomic_DNA"/>
</dbReference>
<keyword evidence="6 12" id="KW-0521">NADP</keyword>
<evidence type="ECO:0000256" key="12">
    <source>
        <dbReference type="HAMAP-Rule" id="MF_03107"/>
    </source>
</evidence>
<evidence type="ECO:0000256" key="3">
    <source>
        <dbReference type="ARBA" id="ARBA00022692"/>
    </source>
</evidence>
<dbReference type="CDD" id="cd05356">
    <property type="entry name" value="17beta-HSD1_like_SDR_c"/>
    <property type="match status" value="1"/>
</dbReference>
<dbReference type="PANTHER" id="PTHR43086:SF2">
    <property type="entry name" value="HYDROXYSTEROID DEHYDROGENASE-LIKE PROTEIN 1"/>
    <property type="match status" value="1"/>
</dbReference>
<dbReference type="PROSITE" id="PS51257">
    <property type="entry name" value="PROKAR_LIPOPROTEIN"/>
    <property type="match status" value="1"/>
</dbReference>
<feature type="transmembrane region" description="Helical" evidence="14">
    <location>
        <begin position="195"/>
        <end position="214"/>
    </location>
</feature>
<dbReference type="InterPro" id="IPR027533">
    <property type="entry name" value="3_ketoreductase_fungal"/>
</dbReference>
<evidence type="ECO:0000256" key="13">
    <source>
        <dbReference type="RuleBase" id="RU000363"/>
    </source>
</evidence>
<reference evidence="15" key="1">
    <citation type="submission" date="2021-02" db="EMBL/GenBank/DDBJ databases">
        <title>Psilocybe cubensis genome.</title>
        <authorList>
            <person name="Mckernan K.J."/>
            <person name="Crawford S."/>
            <person name="Trippe A."/>
            <person name="Kane L.T."/>
            <person name="Mclaughlin S."/>
        </authorList>
    </citation>
    <scope>NUCLEOTIDE SEQUENCE [LARGE SCALE GENOMIC DNA]</scope>
    <source>
        <strain evidence="15">MGC-MH-2018</strain>
    </source>
</reference>
<dbReference type="GO" id="GO:0045703">
    <property type="term" value="F:ketoreductase activity"/>
    <property type="evidence" value="ECO:0007669"/>
    <property type="project" value="UniProtKB-UniRule"/>
</dbReference>
<comment type="catalytic activity">
    <reaction evidence="12">
        <text>a very-long-chain (3R)-3-hydroxyacyl-CoA + NADP(+) = a very-long-chain 3-oxoacyl-CoA + NADPH + H(+)</text>
        <dbReference type="Rhea" id="RHEA:48680"/>
        <dbReference type="ChEBI" id="CHEBI:15378"/>
        <dbReference type="ChEBI" id="CHEBI:57783"/>
        <dbReference type="ChEBI" id="CHEBI:58349"/>
        <dbReference type="ChEBI" id="CHEBI:85440"/>
        <dbReference type="ChEBI" id="CHEBI:90725"/>
        <dbReference type="EC" id="1.1.1.330"/>
    </reaction>
</comment>
<dbReference type="InterPro" id="IPR020904">
    <property type="entry name" value="Sc_DH/Rdtase_CS"/>
</dbReference>